<evidence type="ECO:0000313" key="1">
    <source>
        <dbReference type="EMBL" id="MBD8491339.1"/>
    </source>
</evidence>
<proteinExistence type="predicted"/>
<gene>
    <name evidence="1" type="ORF">IFO69_21480</name>
</gene>
<dbReference type="EMBL" id="JACYTQ010000014">
    <property type="protein sequence ID" value="MBD8491339.1"/>
    <property type="molecule type" value="Genomic_DNA"/>
</dbReference>
<organism evidence="1 2">
    <name type="scientific">Echinicola arenosa</name>
    <dbReference type="NCBI Taxonomy" id="2774144"/>
    <lineage>
        <taxon>Bacteria</taxon>
        <taxon>Pseudomonadati</taxon>
        <taxon>Bacteroidota</taxon>
        <taxon>Cytophagia</taxon>
        <taxon>Cytophagales</taxon>
        <taxon>Cyclobacteriaceae</taxon>
        <taxon>Echinicola</taxon>
    </lineage>
</organism>
<protein>
    <submittedName>
        <fullName evidence="1">Uncharacterized protein</fullName>
    </submittedName>
</protein>
<keyword evidence="2" id="KW-1185">Reference proteome</keyword>
<dbReference type="Proteomes" id="UP000647133">
    <property type="component" value="Unassembled WGS sequence"/>
</dbReference>
<accession>A0ABR9ARF0</accession>
<comment type="caution">
    <text evidence="1">The sequence shown here is derived from an EMBL/GenBank/DDBJ whole genome shotgun (WGS) entry which is preliminary data.</text>
</comment>
<sequence>MTLENRTNQAIEVVYQPYLDTRQLNGLEPEKIIIQGQEMNMVTLDSSETITIGIVTAMYTPFASDIDLDYLEIRYGSDTLRLTGKNAILTTIQKVEKLDWRLIIK</sequence>
<evidence type="ECO:0000313" key="2">
    <source>
        <dbReference type="Proteomes" id="UP000647133"/>
    </source>
</evidence>
<name>A0ABR9ARF0_9BACT</name>
<reference evidence="1 2" key="1">
    <citation type="submission" date="2020-09" db="EMBL/GenBank/DDBJ databases">
        <title>Echinicola sp. CAU 1574 isolated from sand of Sido Beach.</title>
        <authorList>
            <person name="Kim W."/>
        </authorList>
    </citation>
    <scope>NUCLEOTIDE SEQUENCE [LARGE SCALE GENOMIC DNA]</scope>
    <source>
        <strain evidence="1 2">CAU 1574</strain>
    </source>
</reference>
<dbReference type="RefSeq" id="WP_192012219.1">
    <property type="nucleotide sequence ID" value="NZ_JACYTQ010000014.1"/>
</dbReference>